<keyword evidence="2" id="KW-0479">Metal-binding</keyword>
<protein>
    <recommendedName>
        <fullName evidence="7">Zn(2)-C6 fungal-type domain-containing protein</fullName>
    </recommendedName>
</protein>
<dbReference type="GO" id="GO:0006351">
    <property type="term" value="P:DNA-templated transcription"/>
    <property type="evidence" value="ECO:0007669"/>
    <property type="project" value="InterPro"/>
</dbReference>
<sequence length="530" mass="58887">MSSRTLLPRGAACTNCRRRKIKCDGQRPKCSPCLNSDVFSKNCDYTDETTEAQSLQDQISILEARIQELESGETNATSKVTGYNLQETGSEVYLYAAPSSVQLSASGFEDIPPVLSRMLMHNFIHKSCSLCFFLDRERFKHSVLNAGSERPTFALLNTSYLWGMLLSASANPPEQEAILVSRSLQSSAHALSENHPQKVLQCIQSEVLLANYFYRAGRTFEGKYHATAAASLVLSSGAHKIRTSSPDASGYLATFNVNPLAEGSDAIEEGERINAFWAVLALDAFWNTVHGVPSSIPYTSPMTRVDTPWPRMMEEYTQTPFDPQFRSSHTIERFLSGVLDNGIPATISSPKANYARAAILFERATFTGLQLHNNPGSQLSQANLTSLDTLIQRFVASLPPLDRDLGAPLYYQFCIHSLAHAADIQLHLPFASQNNISRTRLFTAAKAIVNLIDNWGHVFENDFVDPMLAVIWTIACNVFIDESVRMQYAEARTLCERVMSAMERHPFPLMRNQLAQVQELFSSTNPTTSS</sequence>
<evidence type="ECO:0000313" key="9">
    <source>
        <dbReference type="Proteomes" id="UP000799118"/>
    </source>
</evidence>
<dbReference type="SUPFAM" id="SSF57701">
    <property type="entry name" value="Zn2/Cys6 DNA-binding domain"/>
    <property type="match status" value="1"/>
</dbReference>
<dbReference type="PANTHER" id="PTHR47338">
    <property type="entry name" value="ZN(II)2CYS6 TRANSCRIPTION FACTOR (EUROFUNG)-RELATED"/>
    <property type="match status" value="1"/>
</dbReference>
<keyword evidence="9" id="KW-1185">Reference proteome</keyword>
<dbReference type="AlphaFoldDB" id="A0A6A4GJV8"/>
<dbReference type="Proteomes" id="UP000799118">
    <property type="component" value="Unassembled WGS sequence"/>
</dbReference>
<evidence type="ECO:0000256" key="1">
    <source>
        <dbReference type="ARBA" id="ARBA00004123"/>
    </source>
</evidence>
<dbReference type="PROSITE" id="PS50048">
    <property type="entry name" value="ZN2_CY6_FUNGAL_2"/>
    <property type="match status" value="1"/>
</dbReference>
<keyword evidence="4" id="KW-0804">Transcription</keyword>
<dbReference type="CDD" id="cd00067">
    <property type="entry name" value="GAL4"/>
    <property type="match status" value="1"/>
</dbReference>
<accession>A0A6A4GJV8</accession>
<dbReference type="GO" id="GO:0005634">
    <property type="term" value="C:nucleus"/>
    <property type="evidence" value="ECO:0007669"/>
    <property type="project" value="UniProtKB-SubCell"/>
</dbReference>
<dbReference type="GO" id="GO:0008270">
    <property type="term" value="F:zinc ion binding"/>
    <property type="evidence" value="ECO:0007669"/>
    <property type="project" value="InterPro"/>
</dbReference>
<proteinExistence type="predicted"/>
<dbReference type="Pfam" id="PF04082">
    <property type="entry name" value="Fungal_trans"/>
    <property type="match status" value="1"/>
</dbReference>
<dbReference type="GO" id="GO:0000981">
    <property type="term" value="F:DNA-binding transcription factor activity, RNA polymerase II-specific"/>
    <property type="evidence" value="ECO:0007669"/>
    <property type="project" value="InterPro"/>
</dbReference>
<keyword evidence="5" id="KW-0539">Nucleus</keyword>
<dbReference type="EMBL" id="ML769955">
    <property type="protein sequence ID" value="KAE9385686.1"/>
    <property type="molecule type" value="Genomic_DNA"/>
</dbReference>
<evidence type="ECO:0000313" key="8">
    <source>
        <dbReference type="EMBL" id="KAE9385686.1"/>
    </source>
</evidence>
<dbReference type="SMART" id="SM00066">
    <property type="entry name" value="GAL4"/>
    <property type="match status" value="1"/>
</dbReference>
<dbReference type="InterPro" id="IPR001138">
    <property type="entry name" value="Zn2Cys6_DnaBD"/>
</dbReference>
<evidence type="ECO:0000256" key="3">
    <source>
        <dbReference type="ARBA" id="ARBA00023015"/>
    </source>
</evidence>
<feature type="domain" description="Zn(2)-C6 fungal-type" evidence="7">
    <location>
        <begin position="12"/>
        <end position="45"/>
    </location>
</feature>
<evidence type="ECO:0000256" key="2">
    <source>
        <dbReference type="ARBA" id="ARBA00022723"/>
    </source>
</evidence>
<dbReference type="InterPro" id="IPR007219">
    <property type="entry name" value="XnlR_reg_dom"/>
</dbReference>
<dbReference type="Gene3D" id="4.10.240.10">
    <property type="entry name" value="Zn(2)-C6 fungal-type DNA-binding domain"/>
    <property type="match status" value="1"/>
</dbReference>
<dbReference type="Pfam" id="PF00172">
    <property type="entry name" value="Zn_clus"/>
    <property type="match status" value="1"/>
</dbReference>
<evidence type="ECO:0000256" key="4">
    <source>
        <dbReference type="ARBA" id="ARBA00023163"/>
    </source>
</evidence>
<keyword evidence="3" id="KW-0805">Transcription regulation</keyword>
<reference evidence="8" key="1">
    <citation type="journal article" date="2019" name="Environ. Microbiol.">
        <title>Fungal ecological strategies reflected in gene transcription - a case study of two litter decomposers.</title>
        <authorList>
            <person name="Barbi F."/>
            <person name="Kohler A."/>
            <person name="Barry K."/>
            <person name="Baskaran P."/>
            <person name="Daum C."/>
            <person name="Fauchery L."/>
            <person name="Ihrmark K."/>
            <person name="Kuo A."/>
            <person name="LaButti K."/>
            <person name="Lipzen A."/>
            <person name="Morin E."/>
            <person name="Grigoriev I.V."/>
            <person name="Henrissat B."/>
            <person name="Lindahl B."/>
            <person name="Martin F."/>
        </authorList>
    </citation>
    <scope>NUCLEOTIDE SEQUENCE</scope>
    <source>
        <strain evidence="8">JB14</strain>
    </source>
</reference>
<name>A0A6A4GJV8_9AGAR</name>
<organism evidence="8 9">
    <name type="scientific">Gymnopus androsaceus JB14</name>
    <dbReference type="NCBI Taxonomy" id="1447944"/>
    <lineage>
        <taxon>Eukaryota</taxon>
        <taxon>Fungi</taxon>
        <taxon>Dikarya</taxon>
        <taxon>Basidiomycota</taxon>
        <taxon>Agaricomycotina</taxon>
        <taxon>Agaricomycetes</taxon>
        <taxon>Agaricomycetidae</taxon>
        <taxon>Agaricales</taxon>
        <taxon>Marasmiineae</taxon>
        <taxon>Omphalotaceae</taxon>
        <taxon>Gymnopus</taxon>
    </lineage>
</organism>
<keyword evidence="6" id="KW-0175">Coiled coil</keyword>
<evidence type="ECO:0000256" key="6">
    <source>
        <dbReference type="SAM" id="Coils"/>
    </source>
</evidence>
<dbReference type="InterPro" id="IPR050815">
    <property type="entry name" value="TF_fung"/>
</dbReference>
<feature type="coiled-coil region" evidence="6">
    <location>
        <begin position="45"/>
        <end position="72"/>
    </location>
</feature>
<gene>
    <name evidence="8" type="ORF">BT96DRAFT_571831</name>
</gene>
<dbReference type="InterPro" id="IPR036864">
    <property type="entry name" value="Zn2-C6_fun-type_DNA-bd_sf"/>
</dbReference>
<comment type="subcellular location">
    <subcellularLocation>
        <location evidence="1">Nucleus</location>
    </subcellularLocation>
</comment>
<dbReference type="OrthoDB" id="2309723at2759"/>
<dbReference type="CDD" id="cd12148">
    <property type="entry name" value="fungal_TF_MHR"/>
    <property type="match status" value="1"/>
</dbReference>
<evidence type="ECO:0000259" key="7">
    <source>
        <dbReference type="PROSITE" id="PS50048"/>
    </source>
</evidence>
<evidence type="ECO:0000256" key="5">
    <source>
        <dbReference type="ARBA" id="ARBA00023242"/>
    </source>
</evidence>
<dbReference type="GO" id="GO:0003677">
    <property type="term" value="F:DNA binding"/>
    <property type="evidence" value="ECO:0007669"/>
    <property type="project" value="InterPro"/>
</dbReference>
<dbReference type="PANTHER" id="PTHR47338:SF29">
    <property type="entry name" value="ZN(2)-C6 FUNGAL-TYPE DOMAIN-CONTAINING PROTEIN"/>
    <property type="match status" value="1"/>
</dbReference>